<evidence type="ECO:0000256" key="1">
    <source>
        <dbReference type="SAM" id="MobiDB-lite"/>
    </source>
</evidence>
<feature type="region of interest" description="Disordered" evidence="1">
    <location>
        <begin position="329"/>
        <end position="349"/>
    </location>
</feature>
<proteinExistence type="predicted"/>
<dbReference type="EMBL" id="OOIP01000001">
    <property type="protein sequence ID" value="SPO34651.1"/>
    <property type="molecule type" value="Genomic_DNA"/>
</dbReference>
<dbReference type="Proteomes" id="UP000323386">
    <property type="component" value="Unassembled WGS sequence"/>
</dbReference>
<accession>A0A5C3EUG0</accession>
<evidence type="ECO:0000313" key="2">
    <source>
        <dbReference type="EMBL" id="SPO34651.1"/>
    </source>
</evidence>
<sequence length="408" mass="43350">MKASQTCSRLGDDDDASRERRGGAVELEGGRGRVHGHSIKIAVASDMCAKHVVARRQPSPTKHLPAPSTHGLVRNHAVSLGASASGGMPSDLYIYLVRSRPQIIRPPSTRPGRRRSLLFGTPSGRQAGKQAGMCPTPCLAVVGYGGTHGVVVAGARSERGESLACDAGQAGRQGAQQIEDRALLRGSPGWQVASLPSQARAEAKPNSSGRFSAPNYFQVQAQATHNLLARPRRCQKKAGLGPAAGEVWNPAGLPVCSLASPRLLARSGKADDARAARARGAGPDRRGPIPLWPVSDFLEAHAGGGGWEAGKPQEHVQLEKEWVEPRVCDPAASSQQTAARPQDQHIPTARRGRRRWVSFLFNRLRAALVSDVPACDSPSWLLRDNVTTIITITSQSASPATARSCRPT</sequence>
<dbReference type="AlphaFoldDB" id="A0A5C3EUG0"/>
<reference evidence="2 3" key="1">
    <citation type="submission" date="2018-03" db="EMBL/GenBank/DDBJ databases">
        <authorList>
            <person name="Guldener U."/>
        </authorList>
    </citation>
    <scope>NUCLEOTIDE SEQUENCE [LARGE SCALE GENOMIC DNA]</scope>
    <source>
        <strain evidence="2 3">DAOM196992</strain>
    </source>
</reference>
<organism evidence="2 3">
    <name type="scientific">Pseudozyma flocculosa</name>
    <dbReference type="NCBI Taxonomy" id="84751"/>
    <lineage>
        <taxon>Eukaryota</taxon>
        <taxon>Fungi</taxon>
        <taxon>Dikarya</taxon>
        <taxon>Basidiomycota</taxon>
        <taxon>Ustilaginomycotina</taxon>
        <taxon>Ustilaginomycetes</taxon>
        <taxon>Ustilaginales</taxon>
        <taxon>Ustilaginaceae</taxon>
        <taxon>Pseudozyma</taxon>
    </lineage>
</organism>
<evidence type="ECO:0000313" key="3">
    <source>
        <dbReference type="Proteomes" id="UP000323386"/>
    </source>
</evidence>
<gene>
    <name evidence="2" type="ORF">PSFLO_00122</name>
</gene>
<feature type="region of interest" description="Disordered" evidence="1">
    <location>
        <begin position="1"/>
        <end position="23"/>
    </location>
</feature>
<protein>
    <submittedName>
        <fullName evidence="2">Uncharacterized protein</fullName>
    </submittedName>
</protein>
<name>A0A5C3EUG0_9BASI</name>
<keyword evidence="3" id="KW-1185">Reference proteome</keyword>